<feature type="domain" description="ZAD" evidence="13">
    <location>
        <begin position="5"/>
        <end position="76"/>
    </location>
</feature>
<dbReference type="GO" id="GO:0000981">
    <property type="term" value="F:DNA-binding transcription factor activity, RNA polymerase II-specific"/>
    <property type="evidence" value="ECO:0007669"/>
    <property type="project" value="TreeGrafter"/>
</dbReference>
<keyword evidence="3" id="KW-0677">Repeat</keyword>
<dbReference type="Proteomes" id="UP000789524">
    <property type="component" value="Unassembled WGS sequence"/>
</dbReference>
<dbReference type="Pfam" id="PF00096">
    <property type="entry name" value="zf-C2H2"/>
    <property type="match status" value="5"/>
</dbReference>
<keyword evidence="7" id="KW-0804">Transcription</keyword>
<dbReference type="PANTHER" id="PTHR24394">
    <property type="entry name" value="ZINC FINGER PROTEIN"/>
    <property type="match status" value="1"/>
</dbReference>
<organism evidence="14 15">
    <name type="scientific">Danaus chrysippus</name>
    <name type="common">African queen</name>
    <dbReference type="NCBI Taxonomy" id="151541"/>
    <lineage>
        <taxon>Eukaryota</taxon>
        <taxon>Metazoa</taxon>
        <taxon>Ecdysozoa</taxon>
        <taxon>Arthropoda</taxon>
        <taxon>Hexapoda</taxon>
        <taxon>Insecta</taxon>
        <taxon>Pterygota</taxon>
        <taxon>Neoptera</taxon>
        <taxon>Endopterygota</taxon>
        <taxon>Lepidoptera</taxon>
        <taxon>Glossata</taxon>
        <taxon>Ditrysia</taxon>
        <taxon>Papilionoidea</taxon>
        <taxon>Nymphalidae</taxon>
        <taxon>Danainae</taxon>
        <taxon>Danaini</taxon>
        <taxon>Danaina</taxon>
        <taxon>Danaus</taxon>
        <taxon>Anosia</taxon>
    </lineage>
</organism>
<dbReference type="EMBL" id="CAKASE010000076">
    <property type="protein sequence ID" value="CAG9577706.1"/>
    <property type="molecule type" value="Genomic_DNA"/>
</dbReference>
<keyword evidence="8" id="KW-0539">Nucleus</keyword>
<dbReference type="FunFam" id="3.30.160.60:FF:002343">
    <property type="entry name" value="Zinc finger protein 33A"/>
    <property type="match status" value="1"/>
</dbReference>
<comment type="caution">
    <text evidence="14">The sequence shown here is derived from an EMBL/GenBank/DDBJ whole genome shotgun (WGS) entry which is preliminary data.</text>
</comment>
<evidence type="ECO:0000256" key="5">
    <source>
        <dbReference type="ARBA" id="ARBA00022833"/>
    </source>
</evidence>
<evidence type="ECO:0000259" key="13">
    <source>
        <dbReference type="PROSITE" id="PS51915"/>
    </source>
</evidence>
<feature type="domain" description="C2H2-type" evidence="12">
    <location>
        <begin position="512"/>
        <end position="535"/>
    </location>
</feature>
<feature type="domain" description="C2H2-type" evidence="12">
    <location>
        <begin position="484"/>
        <end position="511"/>
    </location>
</feature>
<evidence type="ECO:0000256" key="2">
    <source>
        <dbReference type="ARBA" id="ARBA00022723"/>
    </source>
</evidence>
<proteinExistence type="predicted"/>
<keyword evidence="6" id="KW-0805">Transcription regulation</keyword>
<dbReference type="GO" id="GO:0040029">
    <property type="term" value="P:epigenetic regulation of gene expression"/>
    <property type="evidence" value="ECO:0007669"/>
    <property type="project" value="UniProtKB-ARBA"/>
</dbReference>
<dbReference type="PANTHER" id="PTHR24394:SF48">
    <property type="entry name" value="ZINC FINGER PROTEIN 771"/>
    <property type="match status" value="1"/>
</dbReference>
<dbReference type="GO" id="GO:0008270">
    <property type="term" value="F:zinc ion binding"/>
    <property type="evidence" value="ECO:0007669"/>
    <property type="project" value="UniProtKB-UniRule"/>
</dbReference>
<feature type="domain" description="C2H2-type" evidence="12">
    <location>
        <begin position="310"/>
        <end position="338"/>
    </location>
</feature>
<evidence type="ECO:0000256" key="11">
    <source>
        <dbReference type="SAM" id="Coils"/>
    </source>
</evidence>
<evidence type="ECO:0000256" key="3">
    <source>
        <dbReference type="ARBA" id="ARBA00022737"/>
    </source>
</evidence>
<feature type="domain" description="C2H2-type" evidence="12">
    <location>
        <begin position="337"/>
        <end position="360"/>
    </location>
</feature>
<feature type="binding site" evidence="10">
    <location>
        <position position="10"/>
    </location>
    <ligand>
        <name>Zn(2+)</name>
        <dbReference type="ChEBI" id="CHEBI:29105"/>
    </ligand>
</feature>
<dbReference type="GO" id="GO:0000785">
    <property type="term" value="C:chromatin"/>
    <property type="evidence" value="ECO:0007669"/>
    <property type="project" value="UniProtKB-ARBA"/>
</dbReference>
<dbReference type="PROSITE" id="PS51915">
    <property type="entry name" value="ZAD"/>
    <property type="match status" value="1"/>
</dbReference>
<evidence type="ECO:0000259" key="12">
    <source>
        <dbReference type="PROSITE" id="PS50157"/>
    </source>
</evidence>
<sequence length="549" mass="63649">MSDLLACRVCLASEDVKLYSLNKYNLLQSYEILTGVQLCPEDGLPQHICSFCSSLLNKAVSFKEKCLNSQEILKFSGQKQRLTLDFIKEIHLAHRNPYSLDEEHRRYNIDYTTIKKETIIKEELQEKKKKRRKKENIEIKLEDEAQNDDYCNYESDQDIPVLELDIRGLDLPDGQEIAENGQEMAENSQEIADKDLKDVEIVLLSKAEQIQEIEKRKTSSNYINSYYKCEKCFKGFITEPTYRNHMVCHDPERGPHTCDVCSSHWPCARALRAHSLNTHERKYMCRVCDHVSRSSHRAKEHSKWHSGFSFICKTCGASFAKSTSYLTHMRLQHPSSNSCEICGESFVGEFGLRMHKKKTHYPGVSQCDRCNHKFDSRDALLRHLQLSSENCDASDSQRSYTIHYQRVHLGLKMKQNKPRCYKKPADSHVCEMCGKKCITKATLMYHQRIHTGERPFQCTDCPKKFSVYQRLQIHQRIHTGESPYQCKSCPKAFKHKAALNRHDRVHTGAKPYGCPHCGKSFSQSNSMKLHVSTVHLRLPAPYRNRTNKI</sequence>
<evidence type="ECO:0000256" key="4">
    <source>
        <dbReference type="ARBA" id="ARBA00022771"/>
    </source>
</evidence>
<evidence type="ECO:0000256" key="8">
    <source>
        <dbReference type="ARBA" id="ARBA00023242"/>
    </source>
</evidence>
<feature type="coiled-coil region" evidence="11">
    <location>
        <begin position="120"/>
        <end position="147"/>
    </location>
</feature>
<dbReference type="FunFam" id="3.30.160.60:FF:000759">
    <property type="entry name" value="zinc finger protein 16"/>
    <property type="match status" value="1"/>
</dbReference>
<dbReference type="FunFam" id="3.30.160.60:FF:000446">
    <property type="entry name" value="Zinc finger protein"/>
    <property type="match status" value="1"/>
</dbReference>
<evidence type="ECO:0000256" key="7">
    <source>
        <dbReference type="ARBA" id="ARBA00023163"/>
    </source>
</evidence>
<dbReference type="Pfam" id="PF07776">
    <property type="entry name" value="zf-AD"/>
    <property type="match status" value="1"/>
</dbReference>
<comment type="subcellular location">
    <subcellularLocation>
        <location evidence="1">Nucleus</location>
    </subcellularLocation>
</comment>
<protein>
    <submittedName>
        <fullName evidence="14">(African queen) hypothetical protein</fullName>
    </submittedName>
</protein>
<feature type="domain" description="C2H2-type" evidence="12">
    <location>
        <begin position="456"/>
        <end position="483"/>
    </location>
</feature>
<feature type="binding site" evidence="10">
    <location>
        <position position="7"/>
    </location>
    <ligand>
        <name>Zn(2+)</name>
        <dbReference type="ChEBI" id="CHEBI:29105"/>
    </ligand>
</feature>
<dbReference type="OrthoDB" id="427030at2759"/>
<dbReference type="PROSITE" id="PS50157">
    <property type="entry name" value="ZINC_FINGER_C2H2_2"/>
    <property type="match status" value="7"/>
</dbReference>
<dbReference type="FunFam" id="3.30.160.60:FF:000690">
    <property type="entry name" value="Zinc finger protein 354C"/>
    <property type="match status" value="1"/>
</dbReference>
<dbReference type="GO" id="GO:0043565">
    <property type="term" value="F:sequence-specific DNA binding"/>
    <property type="evidence" value="ECO:0007669"/>
    <property type="project" value="UniProtKB-ARBA"/>
</dbReference>
<keyword evidence="4 9" id="KW-0863">Zinc-finger</keyword>
<dbReference type="Gene3D" id="3.30.160.60">
    <property type="entry name" value="Classic Zinc Finger"/>
    <property type="match status" value="7"/>
</dbReference>
<dbReference type="GO" id="GO:0003682">
    <property type="term" value="F:chromatin binding"/>
    <property type="evidence" value="ECO:0007669"/>
    <property type="project" value="UniProtKB-ARBA"/>
</dbReference>
<evidence type="ECO:0000256" key="1">
    <source>
        <dbReference type="ARBA" id="ARBA00004123"/>
    </source>
</evidence>
<dbReference type="AlphaFoldDB" id="A0A8J2W917"/>
<feature type="domain" description="C2H2-type" evidence="12">
    <location>
        <begin position="227"/>
        <end position="254"/>
    </location>
</feature>
<keyword evidence="11" id="KW-0175">Coiled coil</keyword>
<evidence type="ECO:0000256" key="10">
    <source>
        <dbReference type="PROSITE-ProRule" id="PRU01263"/>
    </source>
</evidence>
<name>A0A8J2W917_9NEOP</name>
<keyword evidence="5 10" id="KW-0862">Zinc</keyword>
<evidence type="ECO:0000313" key="15">
    <source>
        <dbReference type="Proteomes" id="UP000789524"/>
    </source>
</evidence>
<evidence type="ECO:0000256" key="6">
    <source>
        <dbReference type="ARBA" id="ARBA00023015"/>
    </source>
</evidence>
<dbReference type="InterPro" id="IPR012934">
    <property type="entry name" value="Znf_AD"/>
</dbReference>
<dbReference type="SMART" id="SM00868">
    <property type="entry name" value="zf-AD"/>
    <property type="match status" value="1"/>
</dbReference>
<dbReference type="Gene3D" id="3.40.1800.20">
    <property type="match status" value="1"/>
</dbReference>
<dbReference type="SUPFAM" id="SSF57667">
    <property type="entry name" value="beta-beta-alpha zinc fingers"/>
    <property type="match status" value="6"/>
</dbReference>
<feature type="binding site" evidence="10">
    <location>
        <position position="49"/>
    </location>
    <ligand>
        <name>Zn(2+)</name>
        <dbReference type="ChEBI" id="CHEBI:29105"/>
    </ligand>
</feature>
<dbReference type="SUPFAM" id="SSF57716">
    <property type="entry name" value="Glucocorticoid receptor-like (DNA-binding domain)"/>
    <property type="match status" value="1"/>
</dbReference>
<evidence type="ECO:0000256" key="9">
    <source>
        <dbReference type="PROSITE-ProRule" id="PRU00042"/>
    </source>
</evidence>
<reference evidence="14" key="1">
    <citation type="submission" date="2021-09" db="EMBL/GenBank/DDBJ databases">
        <authorList>
            <person name="Martin H S."/>
        </authorList>
    </citation>
    <scope>NUCLEOTIDE SEQUENCE</scope>
</reference>
<gene>
    <name evidence="14" type="ORF">DCHRY22_LOCUS12513</name>
</gene>
<dbReference type="InterPro" id="IPR013087">
    <property type="entry name" value="Znf_C2H2_type"/>
</dbReference>
<accession>A0A8J2W917</accession>
<dbReference type="InterPro" id="IPR036236">
    <property type="entry name" value="Znf_C2H2_sf"/>
</dbReference>
<dbReference type="GO" id="GO:0005634">
    <property type="term" value="C:nucleus"/>
    <property type="evidence" value="ECO:0007669"/>
    <property type="project" value="UniProtKB-SubCell"/>
</dbReference>
<feature type="binding site" evidence="10">
    <location>
        <position position="52"/>
    </location>
    <ligand>
        <name>Zn(2+)</name>
        <dbReference type="ChEBI" id="CHEBI:29105"/>
    </ligand>
</feature>
<dbReference type="PROSITE" id="PS00028">
    <property type="entry name" value="ZINC_FINGER_C2H2_1"/>
    <property type="match status" value="7"/>
</dbReference>
<keyword evidence="15" id="KW-1185">Reference proteome</keyword>
<evidence type="ECO:0000313" key="14">
    <source>
        <dbReference type="EMBL" id="CAG9577706.1"/>
    </source>
</evidence>
<keyword evidence="2 10" id="KW-0479">Metal-binding</keyword>
<dbReference type="SMART" id="SM00355">
    <property type="entry name" value="ZnF_C2H2"/>
    <property type="match status" value="10"/>
</dbReference>
<feature type="domain" description="C2H2-type" evidence="12">
    <location>
        <begin position="428"/>
        <end position="455"/>
    </location>
</feature>